<dbReference type="GO" id="GO:0015112">
    <property type="term" value="F:nitrate transmembrane transporter activity"/>
    <property type="evidence" value="ECO:0007669"/>
    <property type="project" value="InterPro"/>
</dbReference>
<sequence>MDISSTATIFPAPLKTEFPSPKLDTSSEYSSYMLHTMGFDITLLWRGPQVNPINRKARSIPVFNVVDQYGRVFFFSWMGFMLGFWAWYTFPPLLTVTIKKDLHLTSTQVANSNIVSLCATLLLRFVAGPLCDRFGSRKVYASLLMLGCLPIGLAPLVKSATGLYVSRFFIGILGATFVPCQVWCTAFFDKNVVGTANALSGGWGNAGGGITYFIMPAVFDSLVAARGMRASQAWRVTFIVPLTCLIACSLGMFFLCPDTPLGSWEERSQRIQENLDRYRSNSTTAVNTPNVLTEPPSRDEERGGSSDDDDSRLCEKKSAISLSEAVSVAQAETVVRPSFKDSWPVVFSPQTLFHVATYSCSFGGELAINSILSSYYKANFPHLNQTQASSYAAVFGFLNFITRPLGGVIADMLYNRFSRSLWMKKGWITTCGVLSGVLLITVGQVNPSETSGGDIGTLVGLVTLAAVFVEAGNGANFALVPHVHPSANGILSGVTGGGGNLGGVVFAIIFRFMNHGNGYNTSLWVIGVIHIALNLAVCWIPPLPKGQIGGK</sequence>
<evidence type="ECO:0000313" key="11">
    <source>
        <dbReference type="EMBL" id="QPH01183.1"/>
    </source>
</evidence>
<accession>A0A7S9PVR1</accession>
<dbReference type="Pfam" id="PF07690">
    <property type="entry name" value="MFS_1"/>
    <property type="match status" value="1"/>
</dbReference>
<feature type="domain" description="Major facilitator superfamily (MFS) profile" evidence="10">
    <location>
        <begin position="72"/>
        <end position="545"/>
    </location>
</feature>
<reference evidence="11 12" key="1">
    <citation type="journal article" date="2018" name="PLoS Genet.">
        <title>Repeat elements organise 3D genome structure and mediate transcription in the filamentous fungus Epichloe festucae.</title>
        <authorList>
            <person name="Winter D.J."/>
            <person name="Ganley A.R.D."/>
            <person name="Young C.A."/>
            <person name="Liachko I."/>
            <person name="Schardl C.L."/>
            <person name="Dupont P.Y."/>
            <person name="Berry D."/>
            <person name="Ram A."/>
            <person name="Scott B."/>
            <person name="Cox M.P."/>
        </authorList>
    </citation>
    <scope>NUCLEOTIDE SEQUENCE [LARGE SCALE GENOMIC DNA]</scope>
    <source>
        <strain evidence="11 12">Fl1</strain>
    </source>
</reference>
<dbReference type="GO" id="GO:0016020">
    <property type="term" value="C:membrane"/>
    <property type="evidence" value="ECO:0007669"/>
    <property type="project" value="UniProtKB-SubCell"/>
</dbReference>
<evidence type="ECO:0000256" key="7">
    <source>
        <dbReference type="ARBA" id="ARBA00023136"/>
    </source>
</evidence>
<dbReference type="PROSITE" id="PS50850">
    <property type="entry name" value="MFS"/>
    <property type="match status" value="1"/>
</dbReference>
<dbReference type="GO" id="GO:0042128">
    <property type="term" value="P:nitrate assimilation"/>
    <property type="evidence" value="ECO:0007669"/>
    <property type="project" value="UniProtKB-KW"/>
</dbReference>
<dbReference type="InterPro" id="IPR020846">
    <property type="entry name" value="MFS_dom"/>
</dbReference>
<organism evidence="11 12">
    <name type="scientific">Epichloe festucae (strain Fl1)</name>
    <dbReference type="NCBI Taxonomy" id="877507"/>
    <lineage>
        <taxon>Eukaryota</taxon>
        <taxon>Fungi</taxon>
        <taxon>Dikarya</taxon>
        <taxon>Ascomycota</taxon>
        <taxon>Pezizomycotina</taxon>
        <taxon>Sordariomycetes</taxon>
        <taxon>Hypocreomycetidae</taxon>
        <taxon>Hypocreales</taxon>
        <taxon>Clavicipitaceae</taxon>
        <taxon>Epichloe</taxon>
    </lineage>
</organism>
<keyword evidence="5 9" id="KW-1133">Transmembrane helix</keyword>
<evidence type="ECO:0000256" key="8">
    <source>
        <dbReference type="SAM" id="MobiDB-lite"/>
    </source>
</evidence>
<feature type="transmembrane region" description="Helical" evidence="9">
    <location>
        <begin position="168"/>
        <end position="188"/>
    </location>
</feature>
<comment type="subcellular location">
    <subcellularLocation>
        <location evidence="1">Membrane</location>
        <topology evidence="1">Multi-pass membrane protein</topology>
    </subcellularLocation>
</comment>
<dbReference type="SUPFAM" id="SSF103473">
    <property type="entry name" value="MFS general substrate transporter"/>
    <property type="match status" value="1"/>
</dbReference>
<dbReference type="OrthoDB" id="434240at2759"/>
<keyword evidence="6" id="KW-0534">Nitrate assimilation</keyword>
<evidence type="ECO:0000256" key="2">
    <source>
        <dbReference type="ARBA" id="ARBA00008432"/>
    </source>
</evidence>
<name>A0A7S9PVR1_EPIFF</name>
<feature type="transmembrane region" description="Helical" evidence="9">
    <location>
        <begin position="108"/>
        <end position="127"/>
    </location>
</feature>
<proteinExistence type="inferred from homology"/>
<comment type="similarity">
    <text evidence="2">Belongs to the major facilitator superfamily. Nitrate/nitrite porter (TC 2.A.1.8) family.</text>
</comment>
<evidence type="ECO:0000256" key="3">
    <source>
        <dbReference type="ARBA" id="ARBA00022448"/>
    </source>
</evidence>
<gene>
    <name evidence="11" type="ORF">C2857_005382</name>
</gene>
<protein>
    <recommendedName>
        <fullName evidence="10">Major facilitator superfamily (MFS) profile domain-containing protein</fullName>
    </recommendedName>
</protein>
<feature type="transmembrane region" description="Helical" evidence="9">
    <location>
        <begin position="236"/>
        <end position="255"/>
    </location>
</feature>
<feature type="transmembrane region" description="Helical" evidence="9">
    <location>
        <begin position="139"/>
        <end position="156"/>
    </location>
</feature>
<keyword evidence="4 9" id="KW-0812">Transmembrane</keyword>
<feature type="transmembrane region" description="Helical" evidence="9">
    <location>
        <begin position="69"/>
        <end position="88"/>
    </location>
</feature>
<evidence type="ECO:0000313" key="12">
    <source>
        <dbReference type="Proteomes" id="UP000594364"/>
    </source>
</evidence>
<dbReference type="EMBL" id="CP031387">
    <property type="protein sequence ID" value="QPH01183.1"/>
    <property type="molecule type" value="Genomic_DNA"/>
</dbReference>
<dbReference type="InterPro" id="IPR036259">
    <property type="entry name" value="MFS_trans_sf"/>
</dbReference>
<dbReference type="InterPro" id="IPR044772">
    <property type="entry name" value="NO3_transporter"/>
</dbReference>
<feature type="transmembrane region" description="Helical" evidence="9">
    <location>
        <begin position="457"/>
        <end position="478"/>
    </location>
</feature>
<evidence type="ECO:0000256" key="9">
    <source>
        <dbReference type="SAM" id="Phobius"/>
    </source>
</evidence>
<dbReference type="PANTHER" id="PTHR23515">
    <property type="entry name" value="HIGH-AFFINITY NITRATE TRANSPORTER 2.3"/>
    <property type="match status" value="1"/>
</dbReference>
<feature type="region of interest" description="Disordered" evidence="8">
    <location>
        <begin position="285"/>
        <end position="312"/>
    </location>
</feature>
<dbReference type="NCBIfam" id="TIGR00886">
    <property type="entry name" value="2A0108"/>
    <property type="match status" value="1"/>
</dbReference>
<feature type="transmembrane region" description="Helical" evidence="9">
    <location>
        <begin position="490"/>
        <end position="510"/>
    </location>
</feature>
<evidence type="ECO:0000256" key="1">
    <source>
        <dbReference type="ARBA" id="ARBA00004141"/>
    </source>
</evidence>
<dbReference type="Gene3D" id="1.20.1250.20">
    <property type="entry name" value="MFS general substrate transporter like domains"/>
    <property type="match status" value="2"/>
</dbReference>
<keyword evidence="3" id="KW-0813">Transport</keyword>
<keyword evidence="7 9" id="KW-0472">Membrane</keyword>
<dbReference type="AlphaFoldDB" id="A0A7S9PVR1"/>
<dbReference type="InterPro" id="IPR011701">
    <property type="entry name" value="MFS"/>
</dbReference>
<evidence type="ECO:0000256" key="6">
    <source>
        <dbReference type="ARBA" id="ARBA00023063"/>
    </source>
</evidence>
<evidence type="ECO:0000256" key="4">
    <source>
        <dbReference type="ARBA" id="ARBA00022692"/>
    </source>
</evidence>
<dbReference type="GO" id="GO:0015113">
    <property type="term" value="F:nitrite transmembrane transporter activity"/>
    <property type="evidence" value="ECO:0007669"/>
    <property type="project" value="InterPro"/>
</dbReference>
<feature type="transmembrane region" description="Helical" evidence="9">
    <location>
        <begin position="426"/>
        <end position="445"/>
    </location>
</feature>
<feature type="transmembrane region" description="Helical" evidence="9">
    <location>
        <begin position="522"/>
        <end position="541"/>
    </location>
</feature>
<dbReference type="InterPro" id="IPR004737">
    <property type="entry name" value="NO3_transporter_NarK/NarU-like"/>
</dbReference>
<dbReference type="Proteomes" id="UP000594364">
    <property type="component" value="Chromosome 3"/>
</dbReference>
<feature type="compositionally biased region" description="Basic and acidic residues" evidence="8">
    <location>
        <begin position="296"/>
        <end position="312"/>
    </location>
</feature>
<evidence type="ECO:0000259" key="10">
    <source>
        <dbReference type="PROSITE" id="PS50850"/>
    </source>
</evidence>
<evidence type="ECO:0000256" key="5">
    <source>
        <dbReference type="ARBA" id="ARBA00022989"/>
    </source>
</evidence>
<keyword evidence="12" id="KW-1185">Reference proteome</keyword>